<evidence type="ECO:0000256" key="11">
    <source>
        <dbReference type="ARBA" id="ARBA00084087"/>
    </source>
</evidence>
<dbReference type="InterPro" id="IPR008143">
    <property type="entry name" value="Ala_DH/PNT_CS2"/>
</dbReference>
<dbReference type="GO" id="GO:0006740">
    <property type="term" value="P:NADPH regeneration"/>
    <property type="evidence" value="ECO:0007669"/>
    <property type="project" value="TreeGrafter"/>
</dbReference>
<dbReference type="CDD" id="cd05304">
    <property type="entry name" value="Rubrum_tdh"/>
    <property type="match status" value="1"/>
</dbReference>
<dbReference type="KEGG" id="nsp:BMF81_02415"/>
<proteinExistence type="inferred from homology"/>
<dbReference type="Pfam" id="PF05222">
    <property type="entry name" value="AlaDh_PNT_N"/>
    <property type="match status" value="1"/>
</dbReference>
<evidence type="ECO:0000256" key="8">
    <source>
        <dbReference type="ARBA" id="ARBA00048202"/>
    </source>
</evidence>
<dbReference type="GO" id="GO:0050661">
    <property type="term" value="F:NADP binding"/>
    <property type="evidence" value="ECO:0007669"/>
    <property type="project" value="TreeGrafter"/>
</dbReference>
<evidence type="ECO:0000256" key="5">
    <source>
        <dbReference type="ARBA" id="ARBA00022857"/>
    </source>
</evidence>
<evidence type="ECO:0000256" key="6">
    <source>
        <dbReference type="ARBA" id="ARBA00022967"/>
    </source>
</evidence>
<dbReference type="FunFam" id="3.40.50.720:FF:000188">
    <property type="entry name" value="NAD(P) transhydrogenase alpha subunit 1"/>
    <property type="match status" value="1"/>
</dbReference>
<dbReference type="SUPFAM" id="SSF51735">
    <property type="entry name" value="NAD(P)-binding Rossmann-fold domains"/>
    <property type="match status" value="1"/>
</dbReference>
<dbReference type="SMART" id="SM01003">
    <property type="entry name" value="AlaDh_PNT_N"/>
    <property type="match status" value="1"/>
</dbReference>
<dbReference type="PANTHER" id="PTHR10160">
    <property type="entry name" value="NAD(P) TRANSHYDROGENASE"/>
    <property type="match status" value="1"/>
</dbReference>
<keyword evidence="14" id="KW-0560">Oxidoreductase</keyword>
<evidence type="ECO:0000259" key="12">
    <source>
        <dbReference type="SMART" id="SM01002"/>
    </source>
</evidence>
<feature type="domain" description="Alanine dehydrogenase/pyridine nucleotide transhydrogenase NAD(H)-binding" evidence="12">
    <location>
        <begin position="153"/>
        <end position="317"/>
    </location>
</feature>
<dbReference type="Proteomes" id="UP000244056">
    <property type="component" value="Chromosome"/>
</dbReference>
<evidence type="ECO:0000313" key="15">
    <source>
        <dbReference type="Proteomes" id="UP000244056"/>
    </source>
</evidence>
<comment type="catalytic activity">
    <reaction evidence="8">
        <text>NAD(+) + NADPH + H(+)(in) = NADH + NADP(+) + H(+)(out)</text>
        <dbReference type="Rhea" id="RHEA:47992"/>
        <dbReference type="ChEBI" id="CHEBI:15378"/>
        <dbReference type="ChEBI" id="CHEBI:57540"/>
        <dbReference type="ChEBI" id="CHEBI:57783"/>
        <dbReference type="ChEBI" id="CHEBI:57945"/>
        <dbReference type="ChEBI" id="CHEBI:58349"/>
        <dbReference type="EC" id="7.1.1.1"/>
    </reaction>
</comment>
<evidence type="ECO:0000256" key="10">
    <source>
        <dbReference type="ARBA" id="ARBA00076996"/>
    </source>
</evidence>
<keyword evidence="5" id="KW-0521">NADP</keyword>
<dbReference type="Pfam" id="PF01262">
    <property type="entry name" value="AlaDh_PNT_C"/>
    <property type="match status" value="1"/>
</dbReference>
<dbReference type="EC" id="7.1.1.1" evidence="3"/>
<dbReference type="InterPro" id="IPR007886">
    <property type="entry name" value="AlaDH/PNT_N"/>
</dbReference>
<dbReference type="PANTHER" id="PTHR10160:SF19">
    <property type="entry name" value="PROTON-TRANSLOCATING NAD(P)(+) TRANSHYDROGENASE"/>
    <property type="match status" value="1"/>
</dbReference>
<dbReference type="SMART" id="SM01002">
    <property type="entry name" value="AlaDh_PNT_C"/>
    <property type="match status" value="1"/>
</dbReference>
<evidence type="ECO:0000256" key="2">
    <source>
        <dbReference type="ARBA" id="ARBA00005689"/>
    </source>
</evidence>
<evidence type="ECO:0000259" key="13">
    <source>
        <dbReference type="SMART" id="SM01003"/>
    </source>
</evidence>
<keyword evidence="7" id="KW-0520">NAD</keyword>
<evidence type="ECO:0000256" key="1">
    <source>
        <dbReference type="ARBA" id="ARBA00003943"/>
    </source>
</evidence>
<comment type="similarity">
    <text evidence="2">Belongs to the AlaDH/PNT family.</text>
</comment>
<evidence type="ECO:0000256" key="7">
    <source>
        <dbReference type="ARBA" id="ARBA00023027"/>
    </source>
</evidence>
<name>A0A2S0Q8E9_NODSP</name>
<dbReference type="InterPro" id="IPR007698">
    <property type="entry name" value="AlaDH/PNT_NAD(H)-bd"/>
</dbReference>
<dbReference type="GO" id="GO:0005886">
    <property type="term" value="C:plasma membrane"/>
    <property type="evidence" value="ECO:0007669"/>
    <property type="project" value="TreeGrafter"/>
</dbReference>
<evidence type="ECO:0000313" key="14">
    <source>
        <dbReference type="EMBL" id="AVZ30632.1"/>
    </source>
</evidence>
<dbReference type="RefSeq" id="WP_042201938.1">
    <property type="nucleotide sequence ID" value="NZ_CAWNZE010000001.1"/>
</dbReference>
<dbReference type="Gene3D" id="3.40.50.720">
    <property type="entry name" value="NAD(P)-binding Rossmann-like Domain"/>
    <property type="match status" value="2"/>
</dbReference>
<evidence type="ECO:0000256" key="4">
    <source>
        <dbReference type="ARBA" id="ARBA00022741"/>
    </source>
</evidence>
<dbReference type="GeneID" id="78017728"/>
<protein>
    <recommendedName>
        <fullName evidence="9">NAD(P) transhydrogenase subunit alpha part 1</fullName>
        <ecNumber evidence="3">7.1.1.1</ecNumber>
    </recommendedName>
    <alternativeName>
        <fullName evidence="11">Nicotinamide nucleotide transhydrogenase subunit alpha 1</fullName>
    </alternativeName>
    <alternativeName>
        <fullName evidence="10">Pyridine nucleotide transhydrogenase subunit alpha 1</fullName>
    </alternativeName>
</protein>
<dbReference type="GO" id="GO:0016491">
    <property type="term" value="F:oxidoreductase activity"/>
    <property type="evidence" value="ECO:0007669"/>
    <property type="project" value="UniProtKB-KW"/>
</dbReference>
<comment type="function">
    <text evidence="1">The transhydrogenation between NADH and NADP is coupled to respiration and ATP hydrolysis and functions as a proton pump across the membrane.</text>
</comment>
<dbReference type="SUPFAM" id="SSF52283">
    <property type="entry name" value="Formate/glycerate dehydrogenase catalytic domain-like"/>
    <property type="match status" value="1"/>
</dbReference>
<evidence type="ECO:0000256" key="3">
    <source>
        <dbReference type="ARBA" id="ARBA00012943"/>
    </source>
</evidence>
<keyword evidence="6" id="KW-1278">Translocase</keyword>
<dbReference type="AlphaFoldDB" id="A0A2S0Q8E9"/>
<organism evidence="14 15">
    <name type="scientific">Nodularia spumigena UHCC 0039</name>
    <dbReference type="NCBI Taxonomy" id="1914872"/>
    <lineage>
        <taxon>Bacteria</taxon>
        <taxon>Bacillati</taxon>
        <taxon>Cyanobacteriota</taxon>
        <taxon>Cyanophyceae</taxon>
        <taxon>Nostocales</taxon>
        <taxon>Nodulariaceae</taxon>
        <taxon>Nodularia</taxon>
    </lineage>
</organism>
<dbReference type="EMBL" id="CP020114">
    <property type="protein sequence ID" value="AVZ30632.1"/>
    <property type="molecule type" value="Genomic_DNA"/>
</dbReference>
<evidence type="ECO:0000256" key="9">
    <source>
        <dbReference type="ARBA" id="ARBA00071353"/>
    </source>
</evidence>
<feature type="domain" description="Alanine dehydrogenase/pyridine nucleotide transhydrogenase N-terminal" evidence="13">
    <location>
        <begin position="4"/>
        <end position="144"/>
    </location>
</feature>
<gene>
    <name evidence="14" type="primary">pntA_2</name>
    <name evidence="14" type="ORF">BMF81_02415</name>
</gene>
<dbReference type="InterPro" id="IPR036291">
    <property type="entry name" value="NAD(P)-bd_dom_sf"/>
</dbReference>
<accession>A0A2S0Q8E9</accession>
<sequence length="389" mass="41139">MKIAVAKEIEVCERRVALNPDTVARLIKQGLEVSVEAGAGERSYFSDSAYEAAGATIISDTAKLWGEADILLKVSPPQERENGGSEVELLKEGAVLISFLNPLGNPAVAQELANRQVTAFSMEMIPRTTRAQSMDALSSQASLAGYKAVLIAAAALPKYFPMLTTAAGTIAPAKVFIMGAGVAGLQAIATARRLGAVVEAFDIRPAVKEEVQSLGAKFVEVKLEEETTAAGGYAKEISEASKQRTQEVVAEHVKNADVVITTAQVPGRKAPRLVTEEMVAQMKPGSVIVDLAADQGGNCACTEAGKDIVWNGVTIIGPINLPSSMPIHASQLYSKNLTSLVQLLVKDKALQVDFADDIVNAACITHAGEIRNQRVRDALQALSPQIGTH</sequence>
<keyword evidence="4" id="KW-0547">Nucleotide-binding</keyword>
<dbReference type="PROSITE" id="PS00837">
    <property type="entry name" value="ALADH_PNT_2"/>
    <property type="match status" value="1"/>
</dbReference>
<dbReference type="GO" id="GO:0008750">
    <property type="term" value="F:proton-translocating NAD(P)+ transhydrogenase activity"/>
    <property type="evidence" value="ECO:0007669"/>
    <property type="project" value="UniProtKB-EC"/>
</dbReference>
<reference evidence="14 15" key="1">
    <citation type="submission" date="2017-03" db="EMBL/GenBank/DDBJ databases">
        <title>Comparative genomics of the toxic Baltic Sea cyanobacteria Nodularia spumigena UHCC 0039 and its response on varying salinity.</title>
        <authorList>
            <person name="Teikari J.E."/>
        </authorList>
    </citation>
    <scope>NUCLEOTIDE SEQUENCE [LARGE SCALE GENOMIC DNA]</scope>
    <source>
        <strain evidence="14 15">UHCC 0039</strain>
    </source>
</reference>
<dbReference type="NCBIfam" id="NF006942">
    <property type="entry name" value="PRK09424.1"/>
    <property type="match status" value="1"/>
</dbReference>